<gene>
    <name evidence="9" type="ORF">J2X07_002618</name>
</gene>
<feature type="domain" description="YetF C-terminal" evidence="8">
    <location>
        <begin position="81"/>
        <end position="204"/>
    </location>
</feature>
<dbReference type="EMBL" id="JAVDWA010000004">
    <property type="protein sequence ID" value="MDR7073631.1"/>
    <property type="molecule type" value="Genomic_DNA"/>
</dbReference>
<evidence type="ECO:0000256" key="2">
    <source>
        <dbReference type="ARBA" id="ARBA00006448"/>
    </source>
</evidence>
<name>A0ABU1U2B0_9BACL</name>
<feature type="transmembrane region" description="Helical" evidence="7">
    <location>
        <begin position="6"/>
        <end position="25"/>
    </location>
</feature>
<evidence type="ECO:0000256" key="7">
    <source>
        <dbReference type="SAM" id="Phobius"/>
    </source>
</evidence>
<evidence type="ECO:0000313" key="10">
    <source>
        <dbReference type="Proteomes" id="UP001258181"/>
    </source>
</evidence>
<dbReference type="Proteomes" id="UP001258181">
    <property type="component" value="Unassembled WGS sequence"/>
</dbReference>
<comment type="subcellular location">
    <subcellularLocation>
        <location evidence="1">Cell membrane</location>
        <topology evidence="1">Multi-pass membrane protein</topology>
    </subcellularLocation>
</comment>
<dbReference type="InterPro" id="IPR023090">
    <property type="entry name" value="UPF0702_alpha/beta_dom_sf"/>
</dbReference>
<comment type="caution">
    <text evidence="9">The sequence shown here is derived from an EMBL/GenBank/DDBJ whole genome shotgun (WGS) entry which is preliminary data.</text>
</comment>
<evidence type="ECO:0000256" key="6">
    <source>
        <dbReference type="ARBA" id="ARBA00023136"/>
    </source>
</evidence>
<accession>A0ABU1U2B0</accession>
<organism evidence="9 10">
    <name type="scientific">Fictibacillus barbaricus</name>
    <dbReference type="NCBI Taxonomy" id="182136"/>
    <lineage>
        <taxon>Bacteria</taxon>
        <taxon>Bacillati</taxon>
        <taxon>Bacillota</taxon>
        <taxon>Bacilli</taxon>
        <taxon>Bacillales</taxon>
        <taxon>Fictibacillaceae</taxon>
        <taxon>Fictibacillus</taxon>
    </lineage>
</organism>
<dbReference type="Pfam" id="PF04239">
    <property type="entry name" value="DUF421"/>
    <property type="match status" value="1"/>
</dbReference>
<evidence type="ECO:0000256" key="4">
    <source>
        <dbReference type="ARBA" id="ARBA00022692"/>
    </source>
</evidence>
<protein>
    <submittedName>
        <fullName evidence="9">Uncharacterized membrane protein YcaP (DUF421 family)</fullName>
    </submittedName>
</protein>
<dbReference type="Gene3D" id="3.30.240.20">
    <property type="entry name" value="bsu07140 like domains"/>
    <property type="match status" value="2"/>
</dbReference>
<sequence>MELYTIVFRTLFIYFLILVVFRMMGKREIGKLSVLDFVVSIMIAELAVISIEDPEVPMLNSLVSIFVLLGVQLILAIISLKSRKMREFVDGKPSLIIKEGKVDEYEMKKQRYNFDDLLTQLRENNIRNLNEVEFGVLETTGKLSVIRKDEDLEPSAIHTILPLILDGKVLEDNLEKMDKTPLWLRQKLKEVGFKDVKAISFCTLNKDGSLYIDQKNEKK</sequence>
<keyword evidence="3" id="KW-1003">Cell membrane</keyword>
<feature type="transmembrane region" description="Helical" evidence="7">
    <location>
        <begin position="32"/>
        <end position="51"/>
    </location>
</feature>
<dbReference type="PANTHER" id="PTHR34582">
    <property type="entry name" value="UPF0702 TRANSMEMBRANE PROTEIN YCAP"/>
    <property type="match status" value="1"/>
</dbReference>
<keyword evidence="4 7" id="KW-0812">Transmembrane</keyword>
<dbReference type="PANTHER" id="PTHR34582:SF6">
    <property type="entry name" value="UPF0702 TRANSMEMBRANE PROTEIN YCAP"/>
    <property type="match status" value="1"/>
</dbReference>
<keyword evidence="6 7" id="KW-0472">Membrane</keyword>
<evidence type="ECO:0000256" key="1">
    <source>
        <dbReference type="ARBA" id="ARBA00004651"/>
    </source>
</evidence>
<evidence type="ECO:0000256" key="5">
    <source>
        <dbReference type="ARBA" id="ARBA00022989"/>
    </source>
</evidence>
<dbReference type="RefSeq" id="WP_310259212.1">
    <property type="nucleotide sequence ID" value="NZ_JAVDWA010000004.1"/>
</dbReference>
<feature type="transmembrane region" description="Helical" evidence="7">
    <location>
        <begin position="57"/>
        <end position="78"/>
    </location>
</feature>
<evidence type="ECO:0000313" key="9">
    <source>
        <dbReference type="EMBL" id="MDR7073631.1"/>
    </source>
</evidence>
<reference evidence="9 10" key="1">
    <citation type="submission" date="2023-07" db="EMBL/GenBank/DDBJ databases">
        <title>Sorghum-associated microbial communities from plants grown in Nebraska, USA.</title>
        <authorList>
            <person name="Schachtman D."/>
        </authorList>
    </citation>
    <scope>NUCLEOTIDE SEQUENCE [LARGE SCALE GENOMIC DNA]</scope>
    <source>
        <strain evidence="9 10">BE211</strain>
    </source>
</reference>
<comment type="similarity">
    <text evidence="2">Belongs to the UPF0702 family.</text>
</comment>
<keyword evidence="10" id="KW-1185">Reference proteome</keyword>
<proteinExistence type="inferred from homology"/>
<evidence type="ECO:0000256" key="3">
    <source>
        <dbReference type="ARBA" id="ARBA00022475"/>
    </source>
</evidence>
<evidence type="ECO:0000259" key="8">
    <source>
        <dbReference type="Pfam" id="PF04239"/>
    </source>
</evidence>
<dbReference type="InterPro" id="IPR007353">
    <property type="entry name" value="DUF421"/>
</dbReference>
<keyword evidence="5 7" id="KW-1133">Transmembrane helix</keyword>